<accession>A0A146K948</accession>
<dbReference type="GO" id="GO:0016192">
    <property type="term" value="P:vesicle-mediated transport"/>
    <property type="evidence" value="ECO:0007669"/>
    <property type="project" value="InterPro"/>
</dbReference>
<protein>
    <submittedName>
        <fullName evidence="2">Sec1 family protein</fullName>
    </submittedName>
</protein>
<gene>
    <name evidence="2" type="ORF">TPC1_16140</name>
</gene>
<dbReference type="InterPro" id="IPR036045">
    <property type="entry name" value="Sec1-like_sf"/>
</dbReference>
<dbReference type="InterPro" id="IPR043154">
    <property type="entry name" value="Sec-1-like_dom1"/>
</dbReference>
<comment type="similarity">
    <text evidence="1">Belongs to the STXBP/unc-18/SEC1 family.</text>
</comment>
<evidence type="ECO:0000256" key="1">
    <source>
        <dbReference type="ARBA" id="ARBA00009884"/>
    </source>
</evidence>
<sequence length="694" mass="79354">MNQIEQKINLDNHPIYTFFPQIRDIPTRLVKNNILTSVFTPITNFLKAKNANGVLIMDPLGMQIISSLFTPAEMSDMRLLLKEALFSNREAQREMFAIYVVSPADASIKRVAEDFGYDEQPPIQKVKTLQEIKEKRKQASGCFKGDSGYNPYSYRGCFVVTTSALDSNVMEHTGLTNVCPSTKSLNMEFVVQESHFVSLLQPDAFKLLQDFSQHTNYIQQTAKKLNQFFQHIDVQNLNLRVQKFSQNDLCKKLATEFKSLHKKDLKQKSASLFILDRNFDPLSLISFNFNFGPLLVDLLGQNINSEESKIQVNAAKDPLAKESLSLETIKEKSLGFTAVKTKFFLNAENQIEKATKDLIRIKNQSEQIELVHNQQKKVFMTPTEMDKAALQRLIFPQEERLVQLGQMNRQLVKFRVDKTIKLIFDLEKAILSGIGKIEDIFKYLVLDTQVPIVKALVDYSQRVDADKFIVARLVNFLVLIFTHTKQESMLDGLLKAVQKGDIQIDQKELVTAFQSYISKNCNLKMSFQFIINYYAKKLSLNNDLGNFGQVCPTFIELIMRDMDGSQQLIDSMFDSDTKTTKKMKIAAAPQFADGKELAFCKAMLYEESYQSKMVINKQMDEDVQNYKNKDKVFFYIAGGATYSEMVSCFGRSIETGEIGFFCNGNIENPDADVILISDFWAHQNQFLKWITGKE</sequence>
<name>A0A146K948_9EUKA</name>
<dbReference type="PANTHER" id="PTHR11679">
    <property type="entry name" value="VESICLE PROTEIN SORTING-ASSOCIATED"/>
    <property type="match status" value="1"/>
</dbReference>
<dbReference type="Gene3D" id="3.40.50.1910">
    <property type="match status" value="1"/>
</dbReference>
<evidence type="ECO:0000313" key="2">
    <source>
        <dbReference type="EMBL" id="JAP92041.1"/>
    </source>
</evidence>
<dbReference type="AlphaFoldDB" id="A0A146K948"/>
<dbReference type="InterPro" id="IPR027482">
    <property type="entry name" value="Sec1-like_dom2"/>
</dbReference>
<dbReference type="InterPro" id="IPR001619">
    <property type="entry name" value="Sec1-like"/>
</dbReference>
<dbReference type="Pfam" id="PF00995">
    <property type="entry name" value="Sec1"/>
    <property type="match status" value="1"/>
</dbReference>
<reference evidence="2" key="1">
    <citation type="submission" date="2015-07" db="EMBL/GenBank/DDBJ databases">
        <title>Adaptation to a free-living lifestyle via gene acquisitions in the diplomonad Trepomonas sp. PC1.</title>
        <authorList>
            <person name="Xu F."/>
            <person name="Jerlstrom-Hultqvist J."/>
            <person name="Kolisko M."/>
            <person name="Simpson A.G.B."/>
            <person name="Roger A.J."/>
            <person name="Svard S.G."/>
            <person name="Andersson J.O."/>
        </authorList>
    </citation>
    <scope>NUCLEOTIDE SEQUENCE</scope>
    <source>
        <strain evidence="2">PC1</strain>
    </source>
</reference>
<dbReference type="EMBL" id="GDID01004565">
    <property type="protein sequence ID" value="JAP92041.1"/>
    <property type="molecule type" value="Transcribed_RNA"/>
</dbReference>
<dbReference type="Gene3D" id="3.40.50.2060">
    <property type="match status" value="1"/>
</dbReference>
<organism evidence="2">
    <name type="scientific">Trepomonas sp. PC1</name>
    <dbReference type="NCBI Taxonomy" id="1076344"/>
    <lineage>
        <taxon>Eukaryota</taxon>
        <taxon>Metamonada</taxon>
        <taxon>Diplomonadida</taxon>
        <taxon>Hexamitidae</taxon>
        <taxon>Hexamitinae</taxon>
        <taxon>Trepomonas</taxon>
    </lineage>
</organism>
<proteinExistence type="inferred from homology"/>
<dbReference type="SUPFAM" id="SSF56815">
    <property type="entry name" value="Sec1/munc18-like (SM) proteins"/>
    <property type="match status" value="1"/>
</dbReference>